<protein>
    <submittedName>
        <fullName evidence="1">Uncharacterized protein</fullName>
    </submittedName>
</protein>
<organism evidence="1 2">
    <name type="scientific">Mariniflexile fucanivorans</name>
    <dbReference type="NCBI Taxonomy" id="264023"/>
    <lineage>
        <taxon>Bacteria</taxon>
        <taxon>Pseudomonadati</taxon>
        <taxon>Bacteroidota</taxon>
        <taxon>Flavobacteriia</taxon>
        <taxon>Flavobacteriales</taxon>
        <taxon>Flavobacteriaceae</taxon>
        <taxon>Mariniflexile</taxon>
    </lineage>
</organism>
<dbReference type="EMBL" id="SLUP01000002">
    <property type="protein sequence ID" value="TCL67561.1"/>
    <property type="molecule type" value="Genomic_DNA"/>
</dbReference>
<name>A0A4R1RMP7_9FLAO</name>
<keyword evidence="2" id="KW-1185">Reference proteome</keyword>
<comment type="caution">
    <text evidence="1">The sequence shown here is derived from an EMBL/GenBank/DDBJ whole genome shotgun (WGS) entry which is preliminary data.</text>
</comment>
<evidence type="ECO:0000313" key="1">
    <source>
        <dbReference type="EMBL" id="TCL67561.1"/>
    </source>
</evidence>
<reference evidence="1 2" key="1">
    <citation type="submission" date="2019-03" db="EMBL/GenBank/DDBJ databases">
        <title>Genomic Encyclopedia of Type Strains, Phase IV (KMG-IV): sequencing the most valuable type-strain genomes for metagenomic binning, comparative biology and taxonomic classification.</title>
        <authorList>
            <person name="Goeker M."/>
        </authorList>
    </citation>
    <scope>NUCLEOTIDE SEQUENCE [LARGE SCALE GENOMIC DNA]</scope>
    <source>
        <strain evidence="1 2">DSM 18792</strain>
    </source>
</reference>
<dbReference type="Proteomes" id="UP000295455">
    <property type="component" value="Unassembled WGS sequence"/>
</dbReference>
<gene>
    <name evidence="1" type="ORF">EV196_102117</name>
</gene>
<dbReference type="AlphaFoldDB" id="A0A4R1RMP7"/>
<sequence length="61" mass="7302">MATILFAFIATYFIELLYRRITLGKQIKIELKKFDSNKDYIMKIDFYGYKLGTGHIYKNKI</sequence>
<accession>A0A4R1RMP7</accession>
<evidence type="ECO:0000313" key="2">
    <source>
        <dbReference type="Proteomes" id="UP000295455"/>
    </source>
</evidence>
<proteinExistence type="predicted"/>